<evidence type="ECO:0000256" key="3">
    <source>
        <dbReference type="ARBA" id="ARBA00006904"/>
    </source>
</evidence>
<keyword evidence="17" id="KW-1185">Reference proteome</keyword>
<feature type="binding site" evidence="13">
    <location>
        <position position="152"/>
    </location>
    <ligand>
        <name>pyridoxal 5'-phosphate</name>
        <dbReference type="ChEBI" id="CHEBI:597326"/>
    </ligand>
</feature>
<evidence type="ECO:0000313" key="16">
    <source>
        <dbReference type="EMBL" id="MBB3022602.1"/>
    </source>
</evidence>
<keyword evidence="10 13" id="KW-0718">Serine biosynthesis</keyword>
<dbReference type="GO" id="GO:0005737">
    <property type="term" value="C:cytoplasm"/>
    <property type="evidence" value="ECO:0007669"/>
    <property type="project" value="UniProtKB-SubCell"/>
</dbReference>
<feature type="modified residue" description="N6-(pyridoxal phosphate)lysine" evidence="13">
    <location>
        <position position="199"/>
    </location>
</feature>
<comment type="subcellular location">
    <subcellularLocation>
        <location evidence="13">Cytoplasm</location>
    </subcellularLocation>
</comment>
<dbReference type="UniPathway" id="UPA00135">
    <property type="reaction ID" value="UER00197"/>
</dbReference>
<keyword evidence="5 13" id="KW-0032">Aminotransferase</keyword>
<evidence type="ECO:0000256" key="11">
    <source>
        <dbReference type="ARBA" id="ARBA00047630"/>
    </source>
</evidence>
<dbReference type="Pfam" id="PF00266">
    <property type="entry name" value="Aminotran_5"/>
    <property type="match status" value="1"/>
</dbReference>
<dbReference type="InterPro" id="IPR022278">
    <property type="entry name" value="Pser_aminoTfrase"/>
</dbReference>
<dbReference type="UniPathway" id="UPA00244">
    <property type="reaction ID" value="UER00311"/>
</dbReference>
<dbReference type="PIRSF" id="PIRSF000525">
    <property type="entry name" value="SerC"/>
    <property type="match status" value="1"/>
</dbReference>
<keyword evidence="7 13" id="KW-0808">Transferase</keyword>
<evidence type="ECO:0000256" key="9">
    <source>
        <dbReference type="ARBA" id="ARBA00023096"/>
    </source>
</evidence>
<evidence type="ECO:0000256" key="14">
    <source>
        <dbReference type="SAM" id="MobiDB-lite"/>
    </source>
</evidence>
<dbReference type="GO" id="GO:0008615">
    <property type="term" value="P:pyridoxine biosynthetic process"/>
    <property type="evidence" value="ECO:0007669"/>
    <property type="project" value="UniProtKB-UniRule"/>
</dbReference>
<feature type="binding site" evidence="13">
    <location>
        <begin position="250"/>
        <end position="251"/>
    </location>
    <ligand>
        <name>pyridoxal 5'-phosphate</name>
        <dbReference type="ChEBI" id="CHEBI:597326"/>
    </ligand>
</feature>
<gene>
    <name evidence="13" type="primary">serC</name>
    <name evidence="16" type="ORF">FHX50_000850</name>
</gene>
<evidence type="ECO:0000256" key="13">
    <source>
        <dbReference type="HAMAP-Rule" id="MF_00160"/>
    </source>
</evidence>
<evidence type="ECO:0000313" key="17">
    <source>
        <dbReference type="Proteomes" id="UP000568050"/>
    </source>
</evidence>
<organism evidence="16 17">
    <name type="scientific">Helcobacillus massiliensis</name>
    <dbReference type="NCBI Taxonomy" id="521392"/>
    <lineage>
        <taxon>Bacteria</taxon>
        <taxon>Bacillati</taxon>
        <taxon>Actinomycetota</taxon>
        <taxon>Actinomycetes</taxon>
        <taxon>Micrococcales</taxon>
        <taxon>Dermabacteraceae</taxon>
        <taxon>Helcobacillus</taxon>
    </lineage>
</organism>
<evidence type="ECO:0000256" key="10">
    <source>
        <dbReference type="ARBA" id="ARBA00023299"/>
    </source>
</evidence>
<dbReference type="GO" id="GO:0019265">
    <property type="term" value="P:glycine biosynthetic process, by transamination of glyoxylate"/>
    <property type="evidence" value="ECO:0007669"/>
    <property type="project" value="TreeGrafter"/>
</dbReference>
<protein>
    <recommendedName>
        <fullName evidence="13">Phosphoserine aminotransferase</fullName>
        <ecNumber evidence="13">2.6.1.52</ecNumber>
    </recommendedName>
    <alternativeName>
        <fullName evidence="13">Phosphohydroxythreonine aminotransferase</fullName>
        <shortName evidence="13">PSAT</shortName>
    </alternativeName>
</protein>
<feature type="binding site" evidence="13">
    <location>
        <position position="106"/>
    </location>
    <ligand>
        <name>pyridoxal 5'-phosphate</name>
        <dbReference type="ChEBI" id="CHEBI:597326"/>
    </ligand>
</feature>
<evidence type="ECO:0000256" key="12">
    <source>
        <dbReference type="ARBA" id="ARBA00049007"/>
    </source>
</evidence>
<comment type="function">
    <text evidence="1 13">Catalyzes the reversible conversion of 3-phosphohydroxypyruvate to phosphoserine and of 3-hydroxy-2-oxo-4-phosphonooxybutanoate to phosphohydroxythreonine.</text>
</comment>
<feature type="binding site" evidence="13">
    <location>
        <begin position="82"/>
        <end position="83"/>
    </location>
    <ligand>
        <name>pyridoxal 5'-phosphate</name>
        <dbReference type="ChEBI" id="CHEBI:597326"/>
    </ligand>
</feature>
<reference evidence="16 17" key="1">
    <citation type="submission" date="2020-08" db="EMBL/GenBank/DDBJ databases">
        <title>Sequencing the genomes of 1000 actinobacteria strains.</title>
        <authorList>
            <person name="Klenk H.-P."/>
        </authorList>
    </citation>
    <scope>NUCLEOTIDE SEQUENCE [LARGE SCALE GENOMIC DNA]</scope>
    <source>
        <strain evidence="16 17">DSM 23040</strain>
    </source>
</reference>
<keyword evidence="4 13" id="KW-0963">Cytoplasm</keyword>
<dbReference type="SUPFAM" id="SSF53383">
    <property type="entry name" value="PLP-dependent transferases"/>
    <property type="match status" value="1"/>
</dbReference>
<evidence type="ECO:0000256" key="2">
    <source>
        <dbReference type="ARBA" id="ARBA00005099"/>
    </source>
</evidence>
<evidence type="ECO:0000256" key="7">
    <source>
        <dbReference type="ARBA" id="ARBA00022679"/>
    </source>
</evidence>
<evidence type="ECO:0000256" key="5">
    <source>
        <dbReference type="ARBA" id="ARBA00022576"/>
    </source>
</evidence>
<comment type="pathway">
    <text evidence="2 13">Amino-acid biosynthesis; L-serine biosynthesis; L-serine from 3-phospho-D-glycerate: step 2/3.</text>
</comment>
<dbReference type="InterPro" id="IPR015424">
    <property type="entry name" value="PyrdxlP-dep_Trfase"/>
</dbReference>
<dbReference type="Gene3D" id="3.40.640.10">
    <property type="entry name" value="Type I PLP-dependent aspartate aminotransferase-like (Major domain)"/>
    <property type="match status" value="1"/>
</dbReference>
<keyword evidence="9 13" id="KW-0664">Pyridoxine biosynthesis</keyword>
<dbReference type="AlphaFoldDB" id="A0A839QRF8"/>
<dbReference type="EMBL" id="JACHWP010000001">
    <property type="protein sequence ID" value="MBB3022602.1"/>
    <property type="molecule type" value="Genomic_DNA"/>
</dbReference>
<dbReference type="PANTHER" id="PTHR21152">
    <property type="entry name" value="AMINOTRANSFERASE CLASS V"/>
    <property type="match status" value="1"/>
</dbReference>
<comment type="similarity">
    <text evidence="3 13">Belongs to the class-V pyridoxal-phosphate-dependent aminotransferase family. SerC subfamily.</text>
</comment>
<dbReference type="InterPro" id="IPR015422">
    <property type="entry name" value="PyrdxlP-dep_Trfase_small"/>
</dbReference>
<feature type="domain" description="Aminotransferase class V" evidence="15">
    <location>
        <begin position="142"/>
        <end position="334"/>
    </location>
</feature>
<dbReference type="Gene3D" id="3.90.1150.10">
    <property type="entry name" value="Aspartate Aminotransferase, domain 1"/>
    <property type="match status" value="1"/>
</dbReference>
<keyword evidence="8 13" id="KW-0663">Pyridoxal phosphate</keyword>
<dbReference type="PANTHER" id="PTHR21152:SF40">
    <property type="entry name" value="ALANINE--GLYOXYLATE AMINOTRANSFERASE"/>
    <property type="match status" value="1"/>
</dbReference>
<comment type="pathway">
    <text evidence="13">Cofactor biosynthesis; pyridoxine 5'-phosphate biosynthesis; pyridoxine 5'-phosphate from D-erythrose 4-phosphate: step 3/5.</text>
</comment>
<dbReference type="EC" id="2.6.1.52" evidence="13"/>
<evidence type="ECO:0000256" key="4">
    <source>
        <dbReference type="ARBA" id="ARBA00022490"/>
    </source>
</evidence>
<feature type="compositionally biased region" description="Polar residues" evidence="14">
    <location>
        <begin position="1"/>
        <end position="14"/>
    </location>
</feature>
<name>A0A839QRF8_9MICO</name>
<evidence type="ECO:0000256" key="8">
    <source>
        <dbReference type="ARBA" id="ARBA00022898"/>
    </source>
</evidence>
<comment type="cofactor">
    <cofactor evidence="13">
        <name>pyridoxal 5'-phosphate</name>
        <dbReference type="ChEBI" id="CHEBI:597326"/>
    </cofactor>
    <text evidence="13">Binds 1 pyridoxal phosphate per subunit.</text>
</comment>
<dbReference type="RefSeq" id="WP_183374787.1">
    <property type="nucleotide sequence ID" value="NZ_CBCSFZ010000019.1"/>
</dbReference>
<evidence type="ECO:0000256" key="1">
    <source>
        <dbReference type="ARBA" id="ARBA00003483"/>
    </source>
</evidence>
<comment type="catalytic activity">
    <reaction evidence="11 13">
        <text>4-(phosphooxy)-L-threonine + 2-oxoglutarate = (R)-3-hydroxy-2-oxo-4-phosphooxybutanoate + L-glutamate</text>
        <dbReference type="Rhea" id="RHEA:16573"/>
        <dbReference type="ChEBI" id="CHEBI:16810"/>
        <dbReference type="ChEBI" id="CHEBI:29985"/>
        <dbReference type="ChEBI" id="CHEBI:58452"/>
        <dbReference type="ChEBI" id="CHEBI:58538"/>
        <dbReference type="EC" id="2.6.1.52"/>
    </reaction>
</comment>
<dbReference type="InterPro" id="IPR000192">
    <property type="entry name" value="Aminotrans_V_dom"/>
</dbReference>
<feature type="binding site" evidence="13">
    <location>
        <position position="198"/>
    </location>
    <ligand>
        <name>pyridoxal 5'-phosphate</name>
        <dbReference type="ChEBI" id="CHEBI:597326"/>
    </ligand>
</feature>
<dbReference type="GO" id="GO:0004760">
    <property type="term" value="F:L-serine-pyruvate transaminase activity"/>
    <property type="evidence" value="ECO:0007669"/>
    <property type="project" value="TreeGrafter"/>
</dbReference>
<comment type="caution">
    <text evidence="13">Lacks conserved residue(s) required for the propagation of feature annotation.</text>
</comment>
<evidence type="ECO:0000256" key="6">
    <source>
        <dbReference type="ARBA" id="ARBA00022605"/>
    </source>
</evidence>
<dbReference type="GO" id="GO:0006564">
    <property type="term" value="P:L-serine biosynthetic process"/>
    <property type="evidence" value="ECO:0007669"/>
    <property type="project" value="UniProtKB-UniRule"/>
</dbReference>
<evidence type="ECO:0000259" key="15">
    <source>
        <dbReference type="Pfam" id="PF00266"/>
    </source>
</evidence>
<dbReference type="Proteomes" id="UP000568050">
    <property type="component" value="Unassembled WGS sequence"/>
</dbReference>
<dbReference type="HAMAP" id="MF_00160">
    <property type="entry name" value="SerC_aminotrans_5"/>
    <property type="match status" value="1"/>
</dbReference>
<feature type="region of interest" description="Disordered" evidence="14">
    <location>
        <begin position="1"/>
        <end position="28"/>
    </location>
</feature>
<sequence>MSNSQTLTIPSTLLPTDGRFGSGPSRVRPEQMAALDRAGRTVMGTSHRQPAVKNLVGRIRRGLTDLFDAPDGYEVVLGNGGATAFWDTAVSSLIRTRSQHVTIGEFSQKFAEAAAAAPHLQDPSVISSAPGTLALPTGEADVDAYAYAHNETSTGVMSPIIRPHSATDDQLVLVDATSGAGGLSVDIEQTDVYYFSPQKSFAADGGLWFALCSPAAISRAEEIAATDRWIPQFLSFTTALSNSRKDQTLNTPATATLLLMAEQVDWMNKNGGLDFTTARTAETSGLLHQWVEGRDELTLFVTEPSARSQVVTTIDLDSAIDAAEVTRIARANGIIDIEPYRKLGRNQLRIATFPAVDPSDVQALIASLDWVLDQLS</sequence>
<comment type="subunit">
    <text evidence="13">Homodimer.</text>
</comment>
<proteinExistence type="inferred from homology"/>
<comment type="catalytic activity">
    <reaction evidence="12 13">
        <text>O-phospho-L-serine + 2-oxoglutarate = 3-phosphooxypyruvate + L-glutamate</text>
        <dbReference type="Rhea" id="RHEA:14329"/>
        <dbReference type="ChEBI" id="CHEBI:16810"/>
        <dbReference type="ChEBI" id="CHEBI:18110"/>
        <dbReference type="ChEBI" id="CHEBI:29985"/>
        <dbReference type="ChEBI" id="CHEBI:57524"/>
        <dbReference type="EC" id="2.6.1.52"/>
    </reaction>
</comment>
<dbReference type="InterPro" id="IPR006272">
    <property type="entry name" value="Pser_aminoTfrase_mycobac"/>
</dbReference>
<comment type="caution">
    <text evidence="16">The sequence shown here is derived from an EMBL/GenBank/DDBJ whole genome shotgun (WGS) entry which is preliminary data.</text>
</comment>
<dbReference type="GO" id="GO:0004648">
    <property type="term" value="F:O-phospho-L-serine:2-oxoglutarate aminotransferase activity"/>
    <property type="evidence" value="ECO:0007669"/>
    <property type="project" value="UniProtKB-UniRule"/>
</dbReference>
<dbReference type="NCBIfam" id="TIGR01366">
    <property type="entry name" value="serC_3"/>
    <property type="match status" value="1"/>
</dbReference>
<keyword evidence="6 13" id="KW-0028">Amino-acid biosynthesis</keyword>
<dbReference type="InterPro" id="IPR015421">
    <property type="entry name" value="PyrdxlP-dep_Trfase_major"/>
</dbReference>
<feature type="binding site" evidence="13">
    <location>
        <position position="175"/>
    </location>
    <ligand>
        <name>pyridoxal 5'-phosphate</name>
        <dbReference type="ChEBI" id="CHEBI:597326"/>
    </ligand>
</feature>
<dbReference type="GO" id="GO:0008453">
    <property type="term" value="F:alanine-glyoxylate transaminase activity"/>
    <property type="evidence" value="ECO:0007669"/>
    <property type="project" value="TreeGrafter"/>
</dbReference>
<dbReference type="GO" id="GO:0030170">
    <property type="term" value="F:pyridoxal phosphate binding"/>
    <property type="evidence" value="ECO:0007669"/>
    <property type="project" value="UniProtKB-UniRule"/>
</dbReference>
<accession>A0A839QRF8</accession>
<feature type="binding site" evidence="13">
    <location>
        <position position="48"/>
    </location>
    <ligand>
        <name>L-glutamate</name>
        <dbReference type="ChEBI" id="CHEBI:29985"/>
    </ligand>
</feature>